<dbReference type="AlphaFoldDB" id="A0AAQ3XB28"/>
<keyword evidence="3" id="KW-1185">Reference proteome</keyword>
<evidence type="ECO:0000256" key="1">
    <source>
        <dbReference type="SAM" id="MobiDB-lite"/>
    </source>
</evidence>
<proteinExistence type="predicted"/>
<protein>
    <submittedName>
        <fullName evidence="2">Uncharacterized protein</fullName>
    </submittedName>
</protein>
<name>A0AAQ3XB28_PASNO</name>
<evidence type="ECO:0000313" key="2">
    <source>
        <dbReference type="EMBL" id="WVZ93111.1"/>
    </source>
</evidence>
<gene>
    <name evidence="2" type="ORF">U9M48_039117</name>
</gene>
<evidence type="ECO:0000313" key="3">
    <source>
        <dbReference type="Proteomes" id="UP001341281"/>
    </source>
</evidence>
<organism evidence="2 3">
    <name type="scientific">Paspalum notatum var. saurae</name>
    <dbReference type="NCBI Taxonomy" id="547442"/>
    <lineage>
        <taxon>Eukaryota</taxon>
        <taxon>Viridiplantae</taxon>
        <taxon>Streptophyta</taxon>
        <taxon>Embryophyta</taxon>
        <taxon>Tracheophyta</taxon>
        <taxon>Spermatophyta</taxon>
        <taxon>Magnoliopsida</taxon>
        <taxon>Liliopsida</taxon>
        <taxon>Poales</taxon>
        <taxon>Poaceae</taxon>
        <taxon>PACMAD clade</taxon>
        <taxon>Panicoideae</taxon>
        <taxon>Andropogonodae</taxon>
        <taxon>Paspaleae</taxon>
        <taxon>Paspalinae</taxon>
        <taxon>Paspalum</taxon>
    </lineage>
</organism>
<feature type="region of interest" description="Disordered" evidence="1">
    <location>
        <begin position="1"/>
        <end position="52"/>
    </location>
</feature>
<sequence>MFDTRSSGATAMNIQAPASSEKAAVHNAQQQETDGAKTGFKISAGSSSTAGSLGGAWPLPFPPCLRHCFQALTNGS</sequence>
<accession>A0AAQ3XB28</accession>
<dbReference type="Proteomes" id="UP001341281">
    <property type="component" value="Chromosome 09"/>
</dbReference>
<dbReference type="EMBL" id="CP144753">
    <property type="protein sequence ID" value="WVZ93111.1"/>
    <property type="molecule type" value="Genomic_DNA"/>
</dbReference>
<reference evidence="2 3" key="1">
    <citation type="submission" date="2024-02" db="EMBL/GenBank/DDBJ databases">
        <title>High-quality chromosome-scale genome assembly of Pensacola bahiagrass (Paspalum notatum Flugge var. saurae).</title>
        <authorList>
            <person name="Vega J.M."/>
            <person name="Podio M."/>
            <person name="Orjuela J."/>
            <person name="Siena L.A."/>
            <person name="Pessino S.C."/>
            <person name="Combes M.C."/>
            <person name="Mariac C."/>
            <person name="Albertini E."/>
            <person name="Pupilli F."/>
            <person name="Ortiz J.P.A."/>
            <person name="Leblanc O."/>
        </authorList>
    </citation>
    <scope>NUCLEOTIDE SEQUENCE [LARGE SCALE GENOMIC DNA]</scope>
    <source>
        <strain evidence="2">R1</strain>
        <tissue evidence="2">Leaf</tissue>
    </source>
</reference>
<feature type="compositionally biased region" description="Polar residues" evidence="1">
    <location>
        <begin position="1"/>
        <end position="18"/>
    </location>
</feature>